<sequence>MTAGMKGSKFLSYILGLENMWMTDDERSQRQGIEASQHSQKFLAPCLGCHLAKPGSYQGGQVPKRDAYVRQRAKARSTRSSGSRDEKWIATRPDKLKCEGLSKEENVVIDEVAKMV</sequence>
<protein>
    <submittedName>
        <fullName evidence="1">Uncharacterized protein</fullName>
    </submittedName>
</protein>
<gene>
    <name evidence="1" type="ORF">N7G274_001425</name>
</gene>
<evidence type="ECO:0000313" key="2">
    <source>
        <dbReference type="Proteomes" id="UP001590950"/>
    </source>
</evidence>
<name>A0ABR4ARY0_9LECA</name>
<evidence type="ECO:0000313" key="1">
    <source>
        <dbReference type="EMBL" id="KAL2047404.1"/>
    </source>
</evidence>
<comment type="caution">
    <text evidence="1">The sequence shown here is derived from an EMBL/GenBank/DDBJ whole genome shotgun (WGS) entry which is preliminary data.</text>
</comment>
<dbReference type="Proteomes" id="UP001590950">
    <property type="component" value="Unassembled WGS sequence"/>
</dbReference>
<reference evidence="1 2" key="1">
    <citation type="submission" date="2024-09" db="EMBL/GenBank/DDBJ databases">
        <title>Rethinking Asexuality: The Enigmatic Case of Functional Sexual Genes in Lepraria (Stereocaulaceae).</title>
        <authorList>
            <person name="Doellman M."/>
            <person name="Sun Y."/>
            <person name="Barcenas-Pena A."/>
            <person name="Lumbsch H.T."/>
            <person name="Grewe F."/>
        </authorList>
    </citation>
    <scope>NUCLEOTIDE SEQUENCE [LARGE SCALE GENOMIC DNA]</scope>
    <source>
        <strain evidence="1 2">Mercado 3170</strain>
    </source>
</reference>
<dbReference type="EMBL" id="JBEFKJ010000003">
    <property type="protein sequence ID" value="KAL2047404.1"/>
    <property type="molecule type" value="Genomic_DNA"/>
</dbReference>
<organism evidence="1 2">
    <name type="scientific">Stereocaulon virgatum</name>
    <dbReference type="NCBI Taxonomy" id="373712"/>
    <lineage>
        <taxon>Eukaryota</taxon>
        <taxon>Fungi</taxon>
        <taxon>Dikarya</taxon>
        <taxon>Ascomycota</taxon>
        <taxon>Pezizomycotina</taxon>
        <taxon>Lecanoromycetes</taxon>
        <taxon>OSLEUM clade</taxon>
        <taxon>Lecanoromycetidae</taxon>
        <taxon>Lecanorales</taxon>
        <taxon>Lecanorineae</taxon>
        <taxon>Stereocaulaceae</taxon>
        <taxon>Stereocaulon</taxon>
    </lineage>
</organism>
<keyword evidence="2" id="KW-1185">Reference proteome</keyword>
<proteinExistence type="predicted"/>
<accession>A0ABR4ARY0</accession>